<keyword evidence="6" id="KW-1185">Reference proteome</keyword>
<comment type="caution">
    <text evidence="5">The sequence shown here is derived from an EMBL/GenBank/DDBJ whole genome shotgun (WGS) entry which is preliminary data.</text>
</comment>
<evidence type="ECO:0000256" key="1">
    <source>
        <dbReference type="ARBA" id="ARBA00004325"/>
    </source>
</evidence>
<dbReference type="OrthoDB" id="2094445at2759"/>
<proteinExistence type="predicted"/>
<comment type="subcellular location">
    <subcellularLocation>
        <location evidence="1">Mitochondrion membrane</location>
    </subcellularLocation>
</comment>
<keyword evidence="4" id="KW-0812">Transmembrane</keyword>
<dbReference type="Proteomes" id="UP000789508">
    <property type="component" value="Unassembled WGS sequence"/>
</dbReference>
<name>A0A9N8V6C6_9GLOM</name>
<dbReference type="PANTHER" id="PTHR28074">
    <property type="entry name" value="ATP SYNTHASE SUBUNIT K, MITOCHONDRIAL"/>
    <property type="match status" value="1"/>
</dbReference>
<reference evidence="5" key="1">
    <citation type="submission" date="2021-06" db="EMBL/GenBank/DDBJ databases">
        <authorList>
            <person name="Kallberg Y."/>
            <person name="Tangrot J."/>
            <person name="Rosling A."/>
        </authorList>
    </citation>
    <scope>NUCLEOTIDE SEQUENCE</scope>
    <source>
        <strain evidence="5">FL130A</strain>
    </source>
</reference>
<sequence length="74" mass="7961">MGGHYVIMGRKVLNEYLTLATWTTFGLGVFAATRSSSKKAGSTVPIVASSPDEEVFIKEFLKAAEAEENNANAH</sequence>
<evidence type="ECO:0000256" key="4">
    <source>
        <dbReference type="SAM" id="Phobius"/>
    </source>
</evidence>
<organism evidence="5 6">
    <name type="scientific">Ambispora leptoticha</name>
    <dbReference type="NCBI Taxonomy" id="144679"/>
    <lineage>
        <taxon>Eukaryota</taxon>
        <taxon>Fungi</taxon>
        <taxon>Fungi incertae sedis</taxon>
        <taxon>Mucoromycota</taxon>
        <taxon>Glomeromycotina</taxon>
        <taxon>Glomeromycetes</taxon>
        <taxon>Archaeosporales</taxon>
        <taxon>Ambisporaceae</taxon>
        <taxon>Ambispora</taxon>
    </lineage>
</organism>
<evidence type="ECO:0000313" key="5">
    <source>
        <dbReference type="EMBL" id="CAG8444063.1"/>
    </source>
</evidence>
<dbReference type="InterPro" id="IPR021278">
    <property type="entry name" value="ATP19"/>
</dbReference>
<evidence type="ECO:0000256" key="2">
    <source>
        <dbReference type="ARBA" id="ARBA00023128"/>
    </source>
</evidence>
<dbReference type="PANTHER" id="PTHR28074:SF1">
    <property type="entry name" value="ATP SYNTHASE SUBUNIT K, MITOCHONDRIAL"/>
    <property type="match status" value="1"/>
</dbReference>
<dbReference type="GO" id="GO:0031966">
    <property type="term" value="C:mitochondrial membrane"/>
    <property type="evidence" value="ECO:0007669"/>
    <property type="project" value="UniProtKB-SubCell"/>
</dbReference>
<dbReference type="GO" id="GO:0015986">
    <property type="term" value="P:proton motive force-driven ATP synthesis"/>
    <property type="evidence" value="ECO:0007669"/>
    <property type="project" value="TreeGrafter"/>
</dbReference>
<dbReference type="Pfam" id="PF11022">
    <property type="entry name" value="ATP19"/>
    <property type="match status" value="1"/>
</dbReference>
<keyword evidence="3 4" id="KW-0472">Membrane</keyword>
<keyword evidence="4" id="KW-1133">Transmembrane helix</keyword>
<feature type="transmembrane region" description="Helical" evidence="4">
    <location>
        <begin position="16"/>
        <end position="33"/>
    </location>
</feature>
<dbReference type="AlphaFoldDB" id="A0A9N8V6C6"/>
<gene>
    <name evidence="5" type="ORF">ALEPTO_LOCUS545</name>
</gene>
<accession>A0A9N8V6C6</accession>
<dbReference type="EMBL" id="CAJVPS010000037">
    <property type="protein sequence ID" value="CAG8444063.1"/>
    <property type="molecule type" value="Genomic_DNA"/>
</dbReference>
<protein>
    <submittedName>
        <fullName evidence="5">9669_t:CDS:1</fullName>
    </submittedName>
</protein>
<keyword evidence="2" id="KW-0496">Mitochondrion</keyword>
<evidence type="ECO:0000313" key="6">
    <source>
        <dbReference type="Proteomes" id="UP000789508"/>
    </source>
</evidence>
<evidence type="ECO:0000256" key="3">
    <source>
        <dbReference type="ARBA" id="ARBA00023136"/>
    </source>
</evidence>